<dbReference type="RefSeq" id="WP_062293940.1">
    <property type="nucleotide sequence ID" value="NZ_CP012036.1"/>
</dbReference>
<proteinExistence type="predicted"/>
<name>A0A0M5MH20_9NOSO</name>
<protein>
    <submittedName>
        <fullName evidence="2">Filamentous hemagglutinin</fullName>
    </submittedName>
</protein>
<accession>A0A0M5MH20</accession>
<keyword evidence="3" id="KW-1185">Reference proteome</keyword>
<dbReference type="InterPro" id="IPR012334">
    <property type="entry name" value="Pectin_lyas_fold"/>
</dbReference>
<evidence type="ECO:0000259" key="1">
    <source>
        <dbReference type="SMART" id="SM00912"/>
    </source>
</evidence>
<dbReference type="PATRIC" id="fig|224013.5.peg.3620"/>
<evidence type="ECO:0000313" key="3">
    <source>
        <dbReference type="Proteomes" id="UP000062645"/>
    </source>
</evidence>
<dbReference type="EMBL" id="CP012036">
    <property type="protein sequence ID" value="ALF53862.1"/>
    <property type="molecule type" value="Genomic_DNA"/>
</dbReference>
<reference evidence="3" key="1">
    <citation type="submission" date="2015-07" db="EMBL/GenBank/DDBJ databases">
        <title>Genome Of Nitrogen-Fixing Cyanobacterium Nostoc piscinale CENA21 From Solimoes/Amazon River Floodplain Sediments And Comparative Genomics To Uncover Biosynthetic Natural Products Potential.</title>
        <authorList>
            <person name="Leao T.F."/>
            <person name="Leao P.N."/>
            <person name="Guimaraes P.I."/>
            <person name="de Melo A.G.C."/>
            <person name="Ramos R.T.J."/>
            <person name="Silva A."/>
            <person name="Fiore M.F."/>
            <person name="Schneider M.P.C."/>
        </authorList>
    </citation>
    <scope>NUCLEOTIDE SEQUENCE [LARGE SCALE GENOMIC DNA]</scope>
    <source>
        <strain evidence="3">CENA21</strain>
    </source>
</reference>
<dbReference type="STRING" id="224013.ACX27_15005"/>
<gene>
    <name evidence="2" type="ORF">ACX27_15005</name>
</gene>
<dbReference type="Pfam" id="PF05860">
    <property type="entry name" value="TPS"/>
    <property type="match status" value="1"/>
</dbReference>
<dbReference type="AlphaFoldDB" id="A0A0M5MH20"/>
<dbReference type="InterPro" id="IPR011050">
    <property type="entry name" value="Pectin_lyase_fold/virulence"/>
</dbReference>
<sequence length="812" mass="84036">MKVSFISLGLIGAIFLSIICNRSVQAEVIPDGTLNTIVTGSNSYTITGGTVVDKNLFHSFSQFSIPSNGSVTFSYSGNIQNIFSRVTGNSVSYIDGSINANANLFLLNPAGIIFSKNASLNISGSFIATTANSIKFADGTEFSAVSPQTNTLLTMSVPIGLQMGNHPSPIQVQGTGHSLDTNNSFAPLIRNPSSTKLQVQSGKTLALVGGNINLNGATLITETGQIALGSLGGAGLVSLVPTTQGYKLEYEQGQSFADIQLTQKSLLDVSGFNSGAVQLQGRNINFTDGSLIFSKNYGNLPSGDIHLQASEAIAIIGTTPDAKIRSWIRSEALGTGTSANISIITPFLTLQEGSAINTVTFGSANSGNIQIKAADIEVSGFSPLNPTGVTSIATSTYGKGTAGNLLIDGNNLLVSEGASLSSVTFGRGSSGQVIVRNQNTTVMGENPSGLYSSISLTSFATGNTQDLIIDTGKLQILNGGSIGSSVFFQGNAGNVQINAREAIAISGSSSNNNSNINSSAVRLSPQLRQLFVLPDILTANAGNVSINTPKLTLTDNGTVSVTSQGTGNAGNLHINADQIQLKNQALIQAQTESGNGGDINLQVGSLLLMRDRSKITATAGGTGNGGNININAPIIVGLEDSDIIANAVRGRGGNIQIITQGIIGLEYRPQLTPENDITASSQFGVNGTVQVNNVGVDPNSGLVELPANVSDPSQQIASGCADTNGSSFVATGRGGVPQNPTQEVRSDRTWSDTRDISAFHTPKPAQTQIPKSPETLVQATGVYRRNDGTIELVANKSSIPLPTQLTCKAVPQ</sequence>
<dbReference type="OrthoDB" id="524079at2"/>
<reference evidence="2 3" key="2">
    <citation type="journal article" date="2016" name="Genome Announc.">
        <title>Draft Genome Sequence of the N2-Fixing Cyanobacterium Nostoc piscinale CENA21, Isolated from the Brazilian Amazon Floodplain.</title>
        <authorList>
            <person name="Leao T."/>
            <person name="Guimaraes P.I."/>
            <person name="de Melo A.G."/>
            <person name="Ramos R.T."/>
            <person name="Leao P.N."/>
            <person name="Silva A."/>
            <person name="Fiore M.F."/>
            <person name="Schneider M.P."/>
        </authorList>
    </citation>
    <scope>NUCLEOTIDE SEQUENCE [LARGE SCALE GENOMIC DNA]</scope>
    <source>
        <strain evidence="2 3">CENA21</strain>
    </source>
</reference>
<dbReference type="Proteomes" id="UP000062645">
    <property type="component" value="Chromosome"/>
</dbReference>
<dbReference type="InterPro" id="IPR008638">
    <property type="entry name" value="FhaB/CdiA-like_TPS"/>
</dbReference>
<evidence type="ECO:0000313" key="2">
    <source>
        <dbReference type="EMBL" id="ALF53862.1"/>
    </source>
</evidence>
<organism evidence="2 3">
    <name type="scientific">Nostoc piscinale CENA21</name>
    <dbReference type="NCBI Taxonomy" id="224013"/>
    <lineage>
        <taxon>Bacteria</taxon>
        <taxon>Bacillati</taxon>
        <taxon>Cyanobacteriota</taxon>
        <taxon>Cyanophyceae</taxon>
        <taxon>Nostocales</taxon>
        <taxon>Nostocaceae</taxon>
        <taxon>Nostoc</taxon>
    </lineage>
</organism>
<feature type="domain" description="Filamentous haemagglutinin FhaB/tRNA nuclease CdiA-like TPS" evidence="1">
    <location>
        <begin position="29"/>
        <end position="137"/>
    </location>
</feature>
<dbReference type="NCBIfam" id="TIGR01901">
    <property type="entry name" value="adhes_NPXG"/>
    <property type="match status" value="1"/>
</dbReference>
<dbReference type="SUPFAM" id="SSF51126">
    <property type="entry name" value="Pectin lyase-like"/>
    <property type="match status" value="2"/>
</dbReference>
<dbReference type="KEGG" id="npz:ACX27_15005"/>
<dbReference type="Gene3D" id="2.160.20.10">
    <property type="entry name" value="Single-stranded right-handed beta-helix, Pectin lyase-like"/>
    <property type="match status" value="2"/>
</dbReference>
<dbReference type="SMART" id="SM00912">
    <property type="entry name" value="Haemagg_act"/>
    <property type="match status" value="1"/>
</dbReference>